<evidence type="ECO:0000313" key="11">
    <source>
        <dbReference type="EMBL" id="DBA56489.1"/>
    </source>
</evidence>
<evidence type="ECO:0000256" key="3">
    <source>
        <dbReference type="ARBA" id="ARBA00022679"/>
    </source>
</evidence>
<protein>
    <recommendedName>
        <fullName evidence="2">RNA-directed RNA polymerase L</fullName>
        <ecNumber evidence="1">2.7.7.48</ecNumber>
    </recommendedName>
    <alternativeName>
        <fullName evidence="6">Large structural protein</fullName>
    </alternativeName>
    <alternativeName>
        <fullName evidence="8">Replicase</fullName>
    </alternativeName>
    <alternativeName>
        <fullName evidence="7">Transcriptase</fullName>
    </alternativeName>
</protein>
<reference evidence="11" key="1">
    <citation type="journal article" date="2024" name="Microb. Genom.">
        <title>The hidden RNA viruses in Blattodea (cockroach and termite).</title>
        <authorList>
            <person name="Fan J."/>
            <person name="Jiang S."/>
            <person name="Li W."/>
            <person name="Li J."/>
            <person name="Pang R."/>
            <person name="Wu H."/>
        </authorList>
    </citation>
    <scope>NUCLEOTIDE SEQUENCE</scope>
    <source>
        <strain evidence="11">DE2017</strain>
    </source>
</reference>
<dbReference type="PROSITE" id="PS50525">
    <property type="entry name" value="RDRP_SSRNA_NEG_SEG"/>
    <property type="match status" value="1"/>
</dbReference>
<evidence type="ECO:0000259" key="10">
    <source>
        <dbReference type="PROSITE" id="PS50525"/>
    </source>
</evidence>
<evidence type="ECO:0000256" key="7">
    <source>
        <dbReference type="ARBA" id="ARBA00030436"/>
    </source>
</evidence>
<accession>A0AAT9J9Z5</accession>
<evidence type="ECO:0000256" key="6">
    <source>
        <dbReference type="ARBA" id="ARBA00030285"/>
    </source>
</evidence>
<evidence type="ECO:0000256" key="8">
    <source>
        <dbReference type="ARBA" id="ARBA00031012"/>
    </source>
</evidence>
<dbReference type="GO" id="GO:0006351">
    <property type="term" value="P:DNA-templated transcription"/>
    <property type="evidence" value="ECO:0007669"/>
    <property type="project" value="InterPro"/>
</dbReference>
<dbReference type="Pfam" id="PF15518">
    <property type="entry name" value="L_protein_N"/>
    <property type="match status" value="1"/>
</dbReference>
<keyword evidence="5" id="KW-0460">Magnesium</keyword>
<dbReference type="InterPro" id="IPR007099">
    <property type="entry name" value="RNA-dir_pol_NSvirus"/>
</dbReference>
<dbReference type="GO" id="GO:0003968">
    <property type="term" value="F:RNA-directed RNA polymerase activity"/>
    <property type="evidence" value="ECO:0007669"/>
    <property type="project" value="UniProtKB-KW"/>
</dbReference>
<keyword evidence="11" id="KW-0696">RNA-directed RNA polymerase</keyword>
<comment type="similarity">
    <text evidence="9">Belongs to the Bunyavirales RNA polymerase family.</text>
</comment>
<dbReference type="InterPro" id="IPR029124">
    <property type="entry name" value="L_protein_N"/>
</dbReference>
<dbReference type="EMBL" id="BK067043">
    <property type="protein sequence ID" value="DBA56489.1"/>
    <property type="molecule type" value="Genomic_RNA"/>
</dbReference>
<dbReference type="GO" id="GO:0016787">
    <property type="term" value="F:hydrolase activity"/>
    <property type="evidence" value="ECO:0007669"/>
    <property type="project" value="UniProtKB-KW"/>
</dbReference>
<proteinExistence type="inferred from homology"/>
<keyword evidence="11" id="KW-0548">Nucleotidyltransferase</keyword>
<name>A0AAT9J9Z5_9VIRU</name>
<evidence type="ECO:0000256" key="5">
    <source>
        <dbReference type="ARBA" id="ARBA00022842"/>
    </source>
</evidence>
<feature type="domain" description="RdRp catalytic" evidence="10">
    <location>
        <begin position="994"/>
        <end position="1192"/>
    </location>
</feature>
<dbReference type="InterPro" id="IPR007322">
    <property type="entry name" value="RNA_pol_bunyavir"/>
</dbReference>
<dbReference type="Pfam" id="PF04196">
    <property type="entry name" value="Bunya_RdRp"/>
    <property type="match status" value="1"/>
</dbReference>
<evidence type="ECO:0000256" key="2">
    <source>
        <dbReference type="ARBA" id="ARBA00018602"/>
    </source>
</evidence>
<keyword evidence="4" id="KW-0378">Hydrolase</keyword>
<organism evidence="11">
    <name type="scientific">Cryptotermes brevis phenuivirus 1</name>
    <dbReference type="NCBI Taxonomy" id="3133458"/>
    <lineage>
        <taxon>Viruses</taxon>
        <taxon>Riboviria</taxon>
        <taxon>Orthornavirae</taxon>
        <taxon>Negarnaviricota</taxon>
        <taxon>Polyploviricotina</taxon>
        <taxon>Bunyaviricetes</taxon>
        <taxon>Hareavirales</taxon>
        <taxon>Phenuiviridae</taxon>
    </lineage>
</organism>
<sequence length="2202" mass="253739">MAGPILNLQNLLMEHLRDVNDIVLFRAPQLHCSKQIHIQEPSIYIPDLAHLVQIDQVEDVVTWSYIIEGDLAGSITLTSSERRTESRVKYKIRHEFVAETISDQGTDKQLGKEFEALGDDDDRITPDVIIRDQLGNVYVIEVGTSRSPNEASLIRSFNEKMFKYEMPLRNRRLDNPIVYCVIIVGFDRIISNYDLPTEIVDEMIVRMRLAVAIEDQAQAKGFNITSSEVQSQKDIIAQEISFRVSTIDPKDPPLTSKISITQEYINSILQDPSEEDALKSFKTALGKTKEDILAQRDQAHNIQLEKYMNSLPRNNLTRTDKKAIVQLPFILCKITPPSTSIPQIFLAPGRKEECLQRLWGFVFMQSQNSPHFFEENSAELLSEALELNINKIKQYELTRKAKRDKWHRVNIKEVLDYHMLNYLQKDGLFAKSAKNKEEIKNRKKEQKKPFSYDTDVSDIDKILNCSDLLNRVPDEQPLSSIMIADLIQKAEMISGNDSLGEVFFTEWSKTKLFRACDIISDIAMELAISIKQNSKSHEMILKKLRHYPVYLLIKTTNSQSHLFFSIYTPDYTTMERLNDTTFRTMNKLSRGYASDFVSVKISKIQNLANASSTLLTLAAFWAHFYGLDEAFPQNFANEAESFRMLMMTLLISLEDKAQTEEVITLSRYMYMEIFKGNINMMKSNPFKMLSKFPNCIRSRMTLWVIKQEIQNFERMINKPPRRADPNMETVLEEDEDALPGDEWIGLLNCFTGRQIRTSTAAVNLMYLGYFKNKNEAAEGNVEWKMIEKILEEEFEVNEREKTRYYGEIDPEEIPGKKQFNKNSVMFGCKLLESRLERKLGTGWRKILDDEICESLSRHLTHEISTLKATSVVSHTETERTADASSTDRIWRVKVIESIACKLGMTGLNPMVNIDKVLKFVETSSAGVICDLFKKNQHGGLREIYVLTVESRLIQLFIETISRTLCSHFEEETLTHPTNKLKILDDHKIRMAKIARKTNSIYADFCSSSDKTRWNQNFVMTAMIVPLIRLTDSKFHNVLYRSMNLWANKLILIPPVVIKLLMDKTPLSSPTYDELLKKFWNRRTDGKNKLGLKKPKSIFLNMTTGMMQGILHYTSSLLHLTLLSSHKHFTLKYMRLSYPDHKFYMSQVCSSDDSATILTVMSSSDHDRLIKSDVHALLECDIVLQTSSIFCRFFCMRESDKSTLSLYDYVEFNSEFLFKNTLAIPIVKFVAASLNLCESESFVNRFYIMYNLISDLYASGLPSRNTYYCQVAQAHQHYKSLGSSTNALFERYFDSILETPSPIYGFFLLDSQYCCGLLGYSYMRWQLAQNEKSFLNRLKFLQIGEVATLEDGGIVSSFSVKHGDSTRWLKMMDRIEEGTLNPKSLSVGKNPATKSIVLNIEKIESRKERIEQNPELFFRHPDNVTELRTKLLVKASMPGVSNSLGKGNPFIQSLSLSVYAINTHSFSQTSTTQKLDTQTGTHKIVKRTVKHSLLSALKEYKDLGDDPIEGDELDLLLDQVFPLRSKYEAASEVINSYTKSEWKPIHRLRVRKNFVTIQPRSSLLPLTLLQTCSKWWYGHSVKTSEGVYRKCRDEYRLLYPWLRDSFEDTLSNSPFINGTELFNFISTQSTRARRIMINCPTIRSNRFVGQVSQLIRRHYVSGYVLIRGSEEKSEREIMDKTVSSLSLSLLIPVDSIRVKKTQASFNIISEKYQSTEDLQGLSKRESSLGLMALLSAGKIGNLEAITHIRNLRSGTVISFTKEQILQEVDGKQKWKGEGECMVFSDGFVIKISLRDEFSTRIVVKNFDLLRRYPGIMINVFDQLSCKPYSTYVPKTQCLARFNGTRYVSAEGYGTPIILDSDLEDIFTDPPKLFIKPLFSKAQINYRRQRREFTLLEFRTGYSDISLYRDESDGNDFWDCWIRQKPVSPNEAFNFLSIISSMIRDPGTNPDLIKRYSKWIKDTLLSRLKYRRVGYAQEFYTDTIQEEGSSEIDMMDEMADELIMKMATGKPTEKIGELYDIFEAKIYESIRDRLEEEGENTADIFQEFHEVKLELVLQNESNISPFRALLSNYEDDEGAHSVSVSRREAVNFLYLHPIWDSLINDIIEHESGFFDKLVKGVVSAKEPELSDLLMTVLDIKKVEKEVSLLTRYKRMTPLRPMRDMEAEMGEISEELIIISSSDDQTDIEEEEGAVGYDIDWFEQQ</sequence>
<evidence type="ECO:0000256" key="4">
    <source>
        <dbReference type="ARBA" id="ARBA00022801"/>
    </source>
</evidence>
<keyword evidence="3" id="KW-0808">Transferase</keyword>
<dbReference type="EC" id="2.7.7.48" evidence="1"/>
<dbReference type="GO" id="GO:0039694">
    <property type="term" value="P:viral RNA genome replication"/>
    <property type="evidence" value="ECO:0007669"/>
    <property type="project" value="InterPro"/>
</dbReference>
<evidence type="ECO:0000256" key="9">
    <source>
        <dbReference type="ARBA" id="ARBA00034123"/>
    </source>
</evidence>
<evidence type="ECO:0000256" key="1">
    <source>
        <dbReference type="ARBA" id="ARBA00012494"/>
    </source>
</evidence>